<keyword evidence="5" id="KW-0808">Transferase</keyword>
<keyword evidence="4" id="KW-0597">Phosphoprotein</keyword>
<evidence type="ECO:0000256" key="5">
    <source>
        <dbReference type="ARBA" id="ARBA00022679"/>
    </source>
</evidence>
<keyword evidence="9" id="KW-0902">Two-component regulatory system</keyword>
<feature type="compositionally biased region" description="Basic and acidic residues" evidence="11">
    <location>
        <begin position="95"/>
        <end position="104"/>
    </location>
</feature>
<dbReference type="PRINTS" id="PR00344">
    <property type="entry name" value="BCTRLSENSOR"/>
</dbReference>
<accession>E7RZA5</accession>
<evidence type="ECO:0000256" key="10">
    <source>
        <dbReference type="ARBA" id="ARBA00023136"/>
    </source>
</evidence>
<evidence type="ECO:0000256" key="7">
    <source>
        <dbReference type="ARBA" id="ARBA00022777"/>
    </source>
</evidence>
<dbReference type="GO" id="GO:0000155">
    <property type="term" value="F:phosphorelay sensor kinase activity"/>
    <property type="evidence" value="ECO:0007669"/>
    <property type="project" value="InterPro"/>
</dbReference>
<dbReference type="Proteomes" id="UP000011021">
    <property type="component" value="Unassembled WGS sequence"/>
</dbReference>
<evidence type="ECO:0000256" key="9">
    <source>
        <dbReference type="ARBA" id="ARBA00023012"/>
    </source>
</evidence>
<dbReference type="InterPro" id="IPR004358">
    <property type="entry name" value="Sig_transdc_His_kin-like_C"/>
</dbReference>
<dbReference type="RefSeq" id="WP_005674392.1">
    <property type="nucleotide sequence ID" value="NZ_CP146288.1"/>
</dbReference>
<keyword evidence="6 12" id="KW-0812">Transmembrane</keyword>
<dbReference type="SUPFAM" id="SSF47384">
    <property type="entry name" value="Homodimeric domain of signal transducing histidine kinase"/>
    <property type="match status" value="1"/>
</dbReference>
<dbReference type="EC" id="2.7.13.3" evidence="3"/>
<dbReference type="InterPro" id="IPR003660">
    <property type="entry name" value="HAMP_dom"/>
</dbReference>
<feature type="region of interest" description="Disordered" evidence="11">
    <location>
        <begin position="89"/>
        <end position="157"/>
    </location>
</feature>
<evidence type="ECO:0000256" key="8">
    <source>
        <dbReference type="ARBA" id="ARBA00022989"/>
    </source>
</evidence>
<feature type="domain" description="Histidine kinase" evidence="13">
    <location>
        <begin position="290"/>
        <end position="522"/>
    </location>
</feature>
<evidence type="ECO:0000259" key="14">
    <source>
        <dbReference type="PROSITE" id="PS50885"/>
    </source>
</evidence>
<evidence type="ECO:0000256" key="4">
    <source>
        <dbReference type="ARBA" id="ARBA00022553"/>
    </source>
</evidence>
<name>E7RZA5_9BURK</name>
<dbReference type="InterPro" id="IPR003661">
    <property type="entry name" value="HisK_dim/P_dom"/>
</dbReference>
<dbReference type="PROSITE" id="PS50109">
    <property type="entry name" value="HIS_KIN"/>
    <property type="match status" value="1"/>
</dbReference>
<dbReference type="GO" id="GO:0005886">
    <property type="term" value="C:plasma membrane"/>
    <property type="evidence" value="ECO:0007669"/>
    <property type="project" value="TreeGrafter"/>
</dbReference>
<comment type="subcellular location">
    <subcellularLocation>
        <location evidence="2">Membrane</location>
        <topology evidence="2">Multi-pass membrane protein</topology>
    </subcellularLocation>
</comment>
<dbReference type="CDD" id="cd00075">
    <property type="entry name" value="HATPase"/>
    <property type="match status" value="1"/>
</dbReference>
<evidence type="ECO:0000256" key="2">
    <source>
        <dbReference type="ARBA" id="ARBA00004141"/>
    </source>
</evidence>
<dbReference type="SUPFAM" id="SSF55874">
    <property type="entry name" value="ATPase domain of HSP90 chaperone/DNA topoisomerase II/histidine kinase"/>
    <property type="match status" value="1"/>
</dbReference>
<feature type="compositionally biased region" description="Basic and acidic residues" evidence="11">
    <location>
        <begin position="132"/>
        <end position="145"/>
    </location>
</feature>
<dbReference type="Pfam" id="PF02518">
    <property type="entry name" value="HATPase_c"/>
    <property type="match status" value="1"/>
</dbReference>
<keyword evidence="8 12" id="KW-1133">Transmembrane helix</keyword>
<gene>
    <name evidence="15" type="ORF">HMPREF0551_2019</name>
</gene>
<dbReference type="PROSITE" id="PS50885">
    <property type="entry name" value="HAMP"/>
    <property type="match status" value="1"/>
</dbReference>
<dbReference type="InterPro" id="IPR003594">
    <property type="entry name" value="HATPase_dom"/>
</dbReference>
<dbReference type="InterPro" id="IPR005467">
    <property type="entry name" value="His_kinase_dom"/>
</dbReference>
<dbReference type="InterPro" id="IPR050428">
    <property type="entry name" value="TCS_sensor_his_kinase"/>
</dbReference>
<proteinExistence type="predicted"/>
<keyword evidence="16" id="KW-1185">Reference proteome</keyword>
<dbReference type="Gene3D" id="3.30.565.10">
    <property type="entry name" value="Histidine kinase-like ATPase, C-terminal domain"/>
    <property type="match status" value="1"/>
</dbReference>
<dbReference type="STRING" id="887898.HMPREF0551_2019"/>
<dbReference type="SMART" id="SM00387">
    <property type="entry name" value="HATPase_c"/>
    <property type="match status" value="1"/>
</dbReference>
<feature type="domain" description="HAMP" evidence="14">
    <location>
        <begin position="230"/>
        <end position="282"/>
    </location>
</feature>
<feature type="transmembrane region" description="Helical" evidence="12">
    <location>
        <begin position="207"/>
        <end position="233"/>
    </location>
</feature>
<evidence type="ECO:0000256" key="12">
    <source>
        <dbReference type="SAM" id="Phobius"/>
    </source>
</evidence>
<evidence type="ECO:0000313" key="15">
    <source>
        <dbReference type="EMBL" id="EFV93904.1"/>
    </source>
</evidence>
<dbReference type="eggNOG" id="COG2205">
    <property type="taxonomic scope" value="Bacteria"/>
</dbReference>
<dbReference type="PANTHER" id="PTHR45436">
    <property type="entry name" value="SENSOR HISTIDINE KINASE YKOH"/>
    <property type="match status" value="1"/>
</dbReference>
<comment type="caution">
    <text evidence="15">The sequence shown here is derived from an EMBL/GenBank/DDBJ whole genome shotgun (WGS) entry which is preliminary data.</text>
</comment>
<evidence type="ECO:0000259" key="13">
    <source>
        <dbReference type="PROSITE" id="PS50109"/>
    </source>
</evidence>
<dbReference type="SMART" id="SM00388">
    <property type="entry name" value="HisKA"/>
    <property type="match status" value="1"/>
</dbReference>
<reference evidence="15 16" key="1">
    <citation type="submission" date="2010-12" db="EMBL/GenBank/DDBJ databases">
        <authorList>
            <person name="Muzny D."/>
            <person name="Qin X."/>
            <person name="Deng J."/>
            <person name="Jiang H."/>
            <person name="Liu Y."/>
            <person name="Qu J."/>
            <person name="Song X.-Z."/>
            <person name="Zhang L."/>
            <person name="Thornton R."/>
            <person name="Coyle M."/>
            <person name="Francisco L."/>
            <person name="Jackson L."/>
            <person name="Javaid M."/>
            <person name="Korchina V."/>
            <person name="Kovar C."/>
            <person name="Mata R."/>
            <person name="Mathew T."/>
            <person name="Ngo R."/>
            <person name="Nguyen L."/>
            <person name="Nguyen N."/>
            <person name="Okwuonu G."/>
            <person name="Ongeri F."/>
            <person name="Pham C."/>
            <person name="Simmons D."/>
            <person name="Wilczek-Boney K."/>
            <person name="Hale W."/>
            <person name="Jakkamsetti A."/>
            <person name="Pham P."/>
            <person name="Ruth R."/>
            <person name="San Lucas F."/>
            <person name="Warren J."/>
            <person name="Zhang J."/>
            <person name="Zhao Z."/>
            <person name="Zhou C."/>
            <person name="Zhu D."/>
            <person name="Lee S."/>
            <person name="Bess C."/>
            <person name="Blankenburg K."/>
            <person name="Forbes L."/>
            <person name="Fu Q."/>
            <person name="Gubbala S."/>
            <person name="Hirani K."/>
            <person name="Jayaseelan J.C."/>
            <person name="Lara F."/>
            <person name="Munidasa M."/>
            <person name="Palculict T."/>
            <person name="Patil S."/>
            <person name="Pu L.-L."/>
            <person name="Saada N."/>
            <person name="Tang L."/>
            <person name="Weissenberger G."/>
            <person name="Zhu Y."/>
            <person name="Hemphill L."/>
            <person name="Shang Y."/>
            <person name="Youmans B."/>
            <person name="Ayvaz T."/>
            <person name="Ross M."/>
            <person name="Santibanez J."/>
            <person name="Aqrawi P."/>
            <person name="Gross S."/>
            <person name="Joshi V."/>
            <person name="Fowler G."/>
            <person name="Nazareth L."/>
            <person name="Reid J."/>
            <person name="Worley K."/>
            <person name="Petrosino J."/>
            <person name="Highlander S."/>
            <person name="Gibbs R."/>
        </authorList>
    </citation>
    <scope>NUCLEOTIDE SEQUENCE [LARGE SCALE GENOMIC DNA]</scope>
    <source>
        <strain evidence="15 16">ATCC 51599</strain>
    </source>
</reference>
<sequence length="522" mass="56462">MDGEQAGLSQSLQFRLARAISLAVAAMATVAGILSFRATLHEVHEFQDEILEQAAELLGPESGQVTASLPVQGCLQTDDDEEGLIIQRLPALSKDGQDRKDRKQSSVTDTATKDSRANDGAATSVRPSDATRTSDAKRSSGSRDKDEDDDDDEARCLPLPATLKNGFHAFRNQNLDYRVYVHRLRDGSRIAVSQETRIRDQIARQSALYATLPLLLLVPVLLAVMLMLIRLMLRPLAELSRTVNARQENDLQPLPKTDLPTELRPFVNAINGLLGRTGAAMESQRRFVADAAHELRSPLAALSLQAERLHAAPMSPEATERLETLQAGIRRSRHLLEQLLLLARAQNARWGQGQAAATAASVPAAVAVLPVMRRVLEDLLPLADQKGLNLGISAAPGVTHDAEADERIRVSADEMALYTLLRNLADNAIRYTPVGGQIDLWVDRRGAEVVMAVQDNGPGIPAAERARVVDPFYRVLGTGESGSGLGLSIVDTLVGNLKGRLRLDDAVGQAHGLRAEVTLPAA</sequence>
<protein>
    <recommendedName>
        <fullName evidence="3">histidine kinase</fullName>
        <ecNumber evidence="3">2.7.13.3</ecNumber>
    </recommendedName>
</protein>
<keyword evidence="10 12" id="KW-0472">Membrane</keyword>
<evidence type="ECO:0000256" key="6">
    <source>
        <dbReference type="ARBA" id="ARBA00022692"/>
    </source>
</evidence>
<dbReference type="PANTHER" id="PTHR45436:SF15">
    <property type="entry name" value="SENSOR HISTIDINE KINASE CUSS"/>
    <property type="match status" value="1"/>
</dbReference>
<evidence type="ECO:0000256" key="1">
    <source>
        <dbReference type="ARBA" id="ARBA00000085"/>
    </source>
</evidence>
<comment type="catalytic activity">
    <reaction evidence="1">
        <text>ATP + protein L-histidine = ADP + protein N-phospho-L-histidine.</text>
        <dbReference type="EC" id="2.7.13.3"/>
    </reaction>
</comment>
<dbReference type="HOGENOM" id="CLU_000445_89_37_4"/>
<evidence type="ECO:0000256" key="3">
    <source>
        <dbReference type="ARBA" id="ARBA00012438"/>
    </source>
</evidence>
<organism evidence="15 16">
    <name type="scientific">Lautropia mirabilis ATCC 51599</name>
    <dbReference type="NCBI Taxonomy" id="887898"/>
    <lineage>
        <taxon>Bacteria</taxon>
        <taxon>Pseudomonadati</taxon>
        <taxon>Pseudomonadota</taxon>
        <taxon>Betaproteobacteria</taxon>
        <taxon>Burkholderiales</taxon>
        <taxon>Burkholderiaceae</taxon>
        <taxon>Lautropia</taxon>
    </lineage>
</organism>
<evidence type="ECO:0000256" key="11">
    <source>
        <dbReference type="SAM" id="MobiDB-lite"/>
    </source>
</evidence>
<keyword evidence="7 15" id="KW-0418">Kinase</keyword>
<dbReference type="InterPro" id="IPR036890">
    <property type="entry name" value="HATPase_C_sf"/>
</dbReference>
<dbReference type="AlphaFoldDB" id="E7RZA5"/>
<dbReference type="EMBL" id="AEQP01000022">
    <property type="protein sequence ID" value="EFV93904.1"/>
    <property type="molecule type" value="Genomic_DNA"/>
</dbReference>
<dbReference type="CDD" id="cd00082">
    <property type="entry name" value="HisKA"/>
    <property type="match status" value="1"/>
</dbReference>
<dbReference type="Gene3D" id="1.10.287.130">
    <property type="match status" value="1"/>
</dbReference>
<feature type="transmembrane region" description="Helical" evidence="12">
    <location>
        <begin position="16"/>
        <end position="36"/>
    </location>
</feature>
<evidence type="ECO:0000313" key="16">
    <source>
        <dbReference type="Proteomes" id="UP000011021"/>
    </source>
</evidence>
<dbReference type="Pfam" id="PF00512">
    <property type="entry name" value="HisKA"/>
    <property type="match status" value="1"/>
</dbReference>
<dbReference type="InterPro" id="IPR036097">
    <property type="entry name" value="HisK_dim/P_sf"/>
</dbReference>